<dbReference type="SMART" id="SM00356">
    <property type="entry name" value="ZnF_C3H1"/>
    <property type="match status" value="1"/>
</dbReference>
<feature type="compositionally biased region" description="Acidic residues" evidence="16">
    <location>
        <begin position="21"/>
        <end position="30"/>
    </location>
</feature>
<evidence type="ECO:0000256" key="15">
    <source>
        <dbReference type="PROSITE-ProRule" id="PRU00723"/>
    </source>
</evidence>
<feature type="zinc finger region" description="C3H1-type" evidence="15">
    <location>
        <begin position="525"/>
        <end position="552"/>
    </location>
</feature>
<evidence type="ECO:0000256" key="4">
    <source>
        <dbReference type="ARBA" id="ARBA00022630"/>
    </source>
</evidence>
<dbReference type="Gene3D" id="3.20.20.70">
    <property type="entry name" value="Aldolase class I"/>
    <property type="match status" value="2"/>
</dbReference>
<dbReference type="Pfam" id="PF18044">
    <property type="entry name" value="zf-CCCH_4"/>
    <property type="match status" value="1"/>
</dbReference>
<evidence type="ECO:0000256" key="8">
    <source>
        <dbReference type="ARBA" id="ARBA00022833"/>
    </source>
</evidence>
<protein>
    <recommendedName>
        <fullName evidence="3">(S)-2-hydroxy-acid oxidase</fullName>
        <ecNumber evidence="3">1.1.3.15</ecNumber>
    </recommendedName>
</protein>
<evidence type="ECO:0000256" key="10">
    <source>
        <dbReference type="ARBA" id="ARBA00023140"/>
    </source>
</evidence>
<dbReference type="EC" id="1.1.3.15" evidence="3"/>
<dbReference type="GO" id="GO:0008270">
    <property type="term" value="F:zinc ion binding"/>
    <property type="evidence" value="ECO:0007669"/>
    <property type="project" value="UniProtKB-KW"/>
</dbReference>
<comment type="similarity">
    <text evidence="11">Belongs to the FMN-dependent alpha-hydroxy acid dehydrogenase family.</text>
</comment>
<evidence type="ECO:0000256" key="11">
    <source>
        <dbReference type="ARBA" id="ARBA00024042"/>
    </source>
</evidence>
<evidence type="ECO:0000256" key="13">
    <source>
        <dbReference type="ARBA" id="ARBA00029327"/>
    </source>
</evidence>
<dbReference type="InterPro" id="IPR003034">
    <property type="entry name" value="SAP_dom"/>
</dbReference>
<comment type="catalytic activity">
    <reaction evidence="12">
        <text>a (2S)-2-hydroxycarboxylate + O2 = a 2-oxocarboxylate + H2O2</text>
        <dbReference type="Rhea" id="RHEA:16789"/>
        <dbReference type="ChEBI" id="CHEBI:15379"/>
        <dbReference type="ChEBI" id="CHEBI:16240"/>
        <dbReference type="ChEBI" id="CHEBI:35179"/>
        <dbReference type="ChEBI" id="CHEBI:58123"/>
        <dbReference type="EC" id="1.1.3.15"/>
    </reaction>
    <physiologicalReaction direction="left-to-right" evidence="12">
        <dbReference type="Rhea" id="RHEA:16790"/>
    </physiologicalReaction>
</comment>
<dbReference type="GO" id="GO:0005777">
    <property type="term" value="C:peroxisome"/>
    <property type="evidence" value="ECO:0007669"/>
    <property type="project" value="UniProtKB-SubCell"/>
</dbReference>
<evidence type="ECO:0000256" key="6">
    <source>
        <dbReference type="ARBA" id="ARBA00022723"/>
    </source>
</evidence>
<dbReference type="InterPro" id="IPR056116">
    <property type="entry name" value="DUF7699"/>
</dbReference>
<dbReference type="FunFam" id="3.20.20.70:FF:000204">
    <property type="entry name" value="Peroxisomal (S)-2-hydroxy-acid oxidase GLO4"/>
    <property type="match status" value="2"/>
</dbReference>
<proteinExistence type="inferred from homology"/>
<evidence type="ECO:0000256" key="16">
    <source>
        <dbReference type="SAM" id="MobiDB-lite"/>
    </source>
</evidence>
<dbReference type="InterPro" id="IPR037396">
    <property type="entry name" value="FMN_HAD"/>
</dbReference>
<evidence type="ECO:0000256" key="2">
    <source>
        <dbReference type="ARBA" id="ARBA00004275"/>
    </source>
</evidence>
<keyword evidence="6 15" id="KW-0479">Metal-binding</keyword>
<dbReference type="InterPro" id="IPR008259">
    <property type="entry name" value="FMN_hydac_DH_AS"/>
</dbReference>
<dbReference type="GO" id="GO:0003973">
    <property type="term" value="F:(S)-2-hydroxy-acid oxidase activity"/>
    <property type="evidence" value="ECO:0007669"/>
    <property type="project" value="UniProtKB-EC"/>
</dbReference>
<keyword evidence="21" id="KW-1185">Reference proteome</keyword>
<dbReference type="EMBL" id="JAATIQ010000021">
    <property type="protein sequence ID" value="KAF4399393.1"/>
    <property type="molecule type" value="Genomic_DNA"/>
</dbReference>
<evidence type="ECO:0000256" key="14">
    <source>
        <dbReference type="ARBA" id="ARBA00051933"/>
    </source>
</evidence>
<dbReference type="Pfam" id="PF24766">
    <property type="entry name" value="DUF7699"/>
    <property type="match status" value="1"/>
</dbReference>
<keyword evidence="7 15" id="KW-0863">Zinc-finger</keyword>
<evidence type="ECO:0000259" key="17">
    <source>
        <dbReference type="PROSITE" id="PS50103"/>
    </source>
</evidence>
<feature type="region of interest" description="Disordered" evidence="16">
    <location>
        <begin position="309"/>
        <end position="362"/>
    </location>
</feature>
<dbReference type="Pfam" id="PF01070">
    <property type="entry name" value="FMN_dh"/>
    <property type="match status" value="2"/>
</dbReference>
<accession>A0A7J6HVX1</accession>
<keyword evidence="10" id="KW-0576">Peroxisome</keyword>
<dbReference type="CDD" id="cd02809">
    <property type="entry name" value="alpha_hydroxyacid_oxid_FMN"/>
    <property type="match status" value="2"/>
</dbReference>
<dbReference type="Proteomes" id="UP000583929">
    <property type="component" value="Unassembled WGS sequence"/>
</dbReference>
<comment type="catalytic activity">
    <reaction evidence="14">
        <text>2-hydroxyhexanoate + O2 = 2-oxohexanoate + H2O2</text>
        <dbReference type="Rhea" id="RHEA:69372"/>
        <dbReference type="ChEBI" id="CHEBI:15379"/>
        <dbReference type="ChEBI" id="CHEBI:16240"/>
        <dbReference type="ChEBI" id="CHEBI:35177"/>
        <dbReference type="ChEBI" id="CHEBI:133738"/>
    </reaction>
    <physiologicalReaction direction="left-to-right" evidence="14">
        <dbReference type="Rhea" id="RHEA:69373"/>
    </physiologicalReaction>
</comment>
<name>A0A7J6HVX1_CANSA</name>
<keyword evidence="9" id="KW-0560">Oxidoreductase</keyword>
<dbReference type="PROSITE" id="PS00557">
    <property type="entry name" value="FMN_HYDROXY_ACID_DH_1"/>
    <property type="match status" value="2"/>
</dbReference>
<evidence type="ECO:0000256" key="12">
    <source>
        <dbReference type="ARBA" id="ARBA00029325"/>
    </source>
</evidence>
<dbReference type="PANTHER" id="PTHR10578">
    <property type="entry name" value="S -2-HYDROXY-ACID OXIDASE-RELATED"/>
    <property type="match status" value="1"/>
</dbReference>
<dbReference type="Gene3D" id="1.10.720.30">
    <property type="entry name" value="SAP domain"/>
    <property type="match status" value="1"/>
</dbReference>
<dbReference type="SMART" id="SM00513">
    <property type="entry name" value="SAP"/>
    <property type="match status" value="1"/>
</dbReference>
<keyword evidence="5" id="KW-0288">FMN</keyword>
<dbReference type="GO" id="GO:0042742">
    <property type="term" value="P:defense response to bacterium"/>
    <property type="evidence" value="ECO:0007669"/>
    <property type="project" value="UniProtKB-ARBA"/>
</dbReference>
<dbReference type="InterPro" id="IPR012133">
    <property type="entry name" value="Alpha-hydoxy_acid_DH_FMN"/>
</dbReference>
<comment type="catalytic activity">
    <reaction evidence="13">
        <text>2-hydroxyoctanoate + O2 = 2-oxooctanoate + H2O2</text>
        <dbReference type="Rhea" id="RHEA:67940"/>
        <dbReference type="ChEBI" id="CHEBI:15379"/>
        <dbReference type="ChEBI" id="CHEBI:16240"/>
        <dbReference type="ChEBI" id="CHEBI:133514"/>
        <dbReference type="ChEBI" id="CHEBI:176689"/>
    </reaction>
    <physiologicalReaction direction="left-to-right" evidence="13">
        <dbReference type="Rhea" id="RHEA:67941"/>
    </physiologicalReaction>
</comment>
<reference evidence="20 21" key="1">
    <citation type="journal article" date="2020" name="bioRxiv">
        <title>Sequence and annotation of 42 cannabis genomes reveals extensive copy number variation in cannabinoid synthesis and pathogen resistance genes.</title>
        <authorList>
            <person name="Mckernan K.J."/>
            <person name="Helbert Y."/>
            <person name="Kane L.T."/>
            <person name="Ebling H."/>
            <person name="Zhang L."/>
            <person name="Liu B."/>
            <person name="Eaton Z."/>
            <person name="Mclaughlin S."/>
            <person name="Kingan S."/>
            <person name="Baybayan P."/>
            <person name="Concepcion G."/>
            <person name="Jordan M."/>
            <person name="Riva A."/>
            <person name="Barbazuk W."/>
            <person name="Harkins T."/>
        </authorList>
    </citation>
    <scope>NUCLEOTIDE SEQUENCE [LARGE SCALE GENOMIC DNA]</scope>
    <source>
        <strain evidence="21">cv. Jamaican Lion 4</strain>
        <tissue evidence="20">Leaf</tissue>
    </source>
</reference>
<organism evidence="20 21">
    <name type="scientific">Cannabis sativa</name>
    <name type="common">Hemp</name>
    <name type="synonym">Marijuana</name>
    <dbReference type="NCBI Taxonomy" id="3483"/>
    <lineage>
        <taxon>Eukaryota</taxon>
        <taxon>Viridiplantae</taxon>
        <taxon>Streptophyta</taxon>
        <taxon>Embryophyta</taxon>
        <taxon>Tracheophyta</taxon>
        <taxon>Spermatophyta</taxon>
        <taxon>Magnoliopsida</taxon>
        <taxon>eudicotyledons</taxon>
        <taxon>Gunneridae</taxon>
        <taxon>Pentapetalae</taxon>
        <taxon>rosids</taxon>
        <taxon>fabids</taxon>
        <taxon>Rosales</taxon>
        <taxon>Cannabaceae</taxon>
        <taxon>Cannabis</taxon>
    </lineage>
</organism>
<dbReference type="InterPro" id="IPR036361">
    <property type="entry name" value="SAP_dom_sf"/>
</dbReference>
<dbReference type="InterPro" id="IPR000262">
    <property type="entry name" value="FMN-dep_DH"/>
</dbReference>
<feature type="domain" description="FMN hydroxy acid dehydrogenase" evidence="19">
    <location>
        <begin position="609"/>
        <end position="970"/>
    </location>
</feature>
<feature type="domain" description="C3H1-type" evidence="17">
    <location>
        <begin position="525"/>
        <end position="552"/>
    </location>
</feature>
<evidence type="ECO:0000256" key="7">
    <source>
        <dbReference type="ARBA" id="ARBA00022771"/>
    </source>
</evidence>
<comment type="cofactor">
    <cofactor evidence="1">
        <name>FMN</name>
        <dbReference type="ChEBI" id="CHEBI:58210"/>
    </cofactor>
</comment>
<evidence type="ECO:0000259" key="18">
    <source>
        <dbReference type="PROSITE" id="PS50800"/>
    </source>
</evidence>
<feature type="domain" description="SAP" evidence="18">
    <location>
        <begin position="97"/>
        <end position="131"/>
    </location>
</feature>
<keyword evidence="8 15" id="KW-0862">Zinc</keyword>
<evidence type="ECO:0000313" key="20">
    <source>
        <dbReference type="EMBL" id="KAF4399393.1"/>
    </source>
</evidence>
<evidence type="ECO:0000259" key="19">
    <source>
        <dbReference type="PROSITE" id="PS51349"/>
    </source>
</evidence>
<dbReference type="PROSITE" id="PS51349">
    <property type="entry name" value="FMN_HYDROXY_ACID_DH_2"/>
    <property type="match status" value="2"/>
</dbReference>
<dbReference type="InterPro" id="IPR013785">
    <property type="entry name" value="Aldolase_TIM"/>
</dbReference>
<dbReference type="SUPFAM" id="SSF51395">
    <property type="entry name" value="FMN-linked oxidoreductases"/>
    <property type="match status" value="2"/>
</dbReference>
<gene>
    <name evidence="20" type="ORF">G4B88_022476</name>
</gene>
<dbReference type="InterPro" id="IPR041367">
    <property type="entry name" value="Znf-CCCH_4"/>
</dbReference>
<dbReference type="InterPro" id="IPR036855">
    <property type="entry name" value="Znf_CCCH_sf"/>
</dbReference>
<comment type="subcellular location">
    <subcellularLocation>
        <location evidence="2">Peroxisome</location>
    </subcellularLocation>
</comment>
<evidence type="ECO:0000256" key="1">
    <source>
        <dbReference type="ARBA" id="ARBA00001917"/>
    </source>
</evidence>
<keyword evidence="4" id="KW-0285">Flavoprotein</keyword>
<dbReference type="GO" id="GO:0050665">
    <property type="term" value="P:hydrogen peroxide biosynthetic process"/>
    <property type="evidence" value="ECO:0007669"/>
    <property type="project" value="UniProtKB-ARBA"/>
</dbReference>
<comment type="caution">
    <text evidence="20">The sequence shown here is derived from an EMBL/GenBank/DDBJ whole genome shotgun (WGS) entry which is preliminary data.</text>
</comment>
<feature type="region of interest" description="Disordered" evidence="16">
    <location>
        <begin position="1"/>
        <end position="38"/>
    </location>
</feature>
<feature type="compositionally biased region" description="Polar residues" evidence="16">
    <location>
        <begin position="346"/>
        <end position="360"/>
    </location>
</feature>
<evidence type="ECO:0000313" key="21">
    <source>
        <dbReference type="Proteomes" id="UP000583929"/>
    </source>
</evidence>
<dbReference type="PROSITE" id="PS50103">
    <property type="entry name" value="ZF_C3H1"/>
    <property type="match status" value="1"/>
</dbReference>
<dbReference type="GO" id="GO:0010181">
    <property type="term" value="F:FMN binding"/>
    <property type="evidence" value="ECO:0007669"/>
    <property type="project" value="InterPro"/>
</dbReference>
<evidence type="ECO:0000256" key="5">
    <source>
        <dbReference type="ARBA" id="ARBA00022643"/>
    </source>
</evidence>
<feature type="domain" description="FMN hydroxy acid dehydrogenase" evidence="19">
    <location>
        <begin position="983"/>
        <end position="1358"/>
    </location>
</feature>
<evidence type="ECO:0000256" key="3">
    <source>
        <dbReference type="ARBA" id="ARBA00013087"/>
    </source>
</evidence>
<dbReference type="InterPro" id="IPR000571">
    <property type="entry name" value="Znf_CCCH"/>
</dbReference>
<dbReference type="Pfam" id="PF02037">
    <property type="entry name" value="SAP"/>
    <property type="match status" value="1"/>
</dbReference>
<sequence length="1364" mass="153320">MELEKAEENFCRTASQSDSENGSDDSDEDPSYSIMEETQTKFSKLSLKKKTKASICDDIDVPNEEDPNGSYINPEELDEKDAKSLEEIQRKIEAGQLKKLKVDQCKIYLRKNGLRLTGNKSTLLQRIKEHLEIVNGEGDKKYPVSSFVVNCKGDACTGDVVLFEQNVYDMFNVASRRASGPPCGTRMVAGRIVKESYGAAKQQHTFTFFGQSHQIEVLWSKGEKPLPPLHPLLIKGRNLYRLKTLRQKWENEETRQKILMEKHSRGSLARSDRETRILEKKNRKMQNGNRISKNEAGLQPCQRYSKPAIPRENFVSSISSENKEKEPMRLSTDSGKPAAATKARDASSTTNFSKVSSNPTLFLKNRRQDNHVSINQHASKNLVGNINQARTHYDILDVHHISDRQPPTYACSSMNQTKEPLKSGNHRQPLTSVENYHPLSPSRRHNRTDNYHPLSPSRRQNGKDNYHPMSPSRRQTGTDNYHPMSPSRRQNGIEKYHPMNPSRRQNVTDNYYSYLPMCPSRRQNEMPQKLCRYYAQGRCYYGDTCKFSHDMREEFGQRREERWSCEQREFQGCCFKGDPSFQNLHFGSDFSRFIGQEKTGHTRFLVCRKMAPEPVNVNEFKELARQALPKMYFDYYAGGAEDENTLRENIEAYQRIRLRPRVLVDVSRIDMSTTVLGYKISAPIMIAPTAYHQLAHPEGEVATARAAASCDTIMVLSYMSNCAVEEVASSCNAVRFYQLYVNKRRDVSAQLVQRAERNGFKAIVWTVDAPRLGRREADIRNKMVAPQLKNFEGLMSAEVHTLRGDDGSKLEAFARKTFDDSLCWEDLKWLRSITNLPILIKGVLTHEDARKAVEAGVHGIVVSNHGARQLDHTPATISVLEEVVQAVGGKVPVIVDGGIRRGTDVFKALALGAQAVLIGRPVIYGLAAMGQRGVKSVVEMLKNELELTMALSGYPDWFGLSSETDHLKLLEPTSELSNKRVAKMASEPVNVNEFQELARKVLPKMYFDFYNGGAEDEYTLKQNMEAFQRIRLWPRVLVDVSRIDMSTTLLGYKIAAPILIAPTAMHQLAHPEGEKATARAAASCNTIMVVSFSSNCTIEEVASSCNAVRFFQLYVYKQREVSAELVKRAERNGFKAIVLTADTPKLGRREADIKNKMIAPKIRNLEGLMATEVDSVSRIYALFSDFCSSFCGNDGSNLEAYASKTMDASLCWKDIEWLRSITSLPILVKGVLTHEDARMAVEAGLDGIIVSNHGGRQLDYAPPTISVLEEVIHGVGGKIPVLLDGGVRRGTDVFKALALGAQAVLVGRPVIYGLAAKGENGVRTVIEMLKNELELTMTLSGCPTLKDIHRSHVMTSQESLHSKL</sequence>
<dbReference type="Gene3D" id="4.10.1000.10">
    <property type="entry name" value="Zinc finger, CCCH-type"/>
    <property type="match status" value="1"/>
</dbReference>
<feature type="region of interest" description="Disordered" evidence="16">
    <location>
        <begin position="407"/>
        <end position="506"/>
    </location>
</feature>
<evidence type="ECO:0000256" key="9">
    <source>
        <dbReference type="ARBA" id="ARBA00023002"/>
    </source>
</evidence>
<dbReference type="SUPFAM" id="SSF68906">
    <property type="entry name" value="SAP domain"/>
    <property type="match status" value="1"/>
</dbReference>
<dbReference type="PANTHER" id="PTHR10578:SF67">
    <property type="entry name" value="PEROXISOMAL (S)-2-HYDROXYACID OXIDASE GLO3"/>
    <property type="match status" value="1"/>
</dbReference>
<feature type="compositionally biased region" description="Basic and acidic residues" evidence="16">
    <location>
        <begin position="1"/>
        <end position="10"/>
    </location>
</feature>
<dbReference type="SUPFAM" id="SSF90229">
    <property type="entry name" value="CCCH zinc finger"/>
    <property type="match status" value="1"/>
</dbReference>
<dbReference type="PROSITE" id="PS50800">
    <property type="entry name" value="SAP"/>
    <property type="match status" value="1"/>
</dbReference>